<proteinExistence type="predicted"/>
<evidence type="ECO:0000313" key="1">
    <source>
        <dbReference type="Proteomes" id="UP000887577"/>
    </source>
</evidence>
<name>A0A914YHW9_9BILA</name>
<evidence type="ECO:0000313" key="2">
    <source>
        <dbReference type="WBParaSite" id="PSU_v2.g16903.t1"/>
    </source>
</evidence>
<accession>A0A914YHW9</accession>
<reference evidence="2" key="1">
    <citation type="submission" date="2022-11" db="UniProtKB">
        <authorList>
            <consortium name="WormBaseParasite"/>
        </authorList>
    </citation>
    <scope>IDENTIFICATION</scope>
</reference>
<sequence>MIRPIRADQLAETVKIGDIVLGLARTILYEQRKYRQNLAAEDNSVVEKKSAEYELLLEKAIEMAMQFLRSLRFPYRD</sequence>
<dbReference type="Proteomes" id="UP000887577">
    <property type="component" value="Unplaced"/>
</dbReference>
<dbReference type="WBParaSite" id="PSU_v2.g16903.t1">
    <property type="protein sequence ID" value="PSU_v2.g16903.t1"/>
    <property type="gene ID" value="PSU_v2.g16903"/>
</dbReference>
<organism evidence="1 2">
    <name type="scientific">Panagrolaimus superbus</name>
    <dbReference type="NCBI Taxonomy" id="310955"/>
    <lineage>
        <taxon>Eukaryota</taxon>
        <taxon>Metazoa</taxon>
        <taxon>Ecdysozoa</taxon>
        <taxon>Nematoda</taxon>
        <taxon>Chromadorea</taxon>
        <taxon>Rhabditida</taxon>
        <taxon>Tylenchina</taxon>
        <taxon>Panagrolaimomorpha</taxon>
        <taxon>Panagrolaimoidea</taxon>
        <taxon>Panagrolaimidae</taxon>
        <taxon>Panagrolaimus</taxon>
    </lineage>
</organism>
<protein>
    <submittedName>
        <fullName evidence="2">Uncharacterized protein</fullName>
    </submittedName>
</protein>
<keyword evidence="1" id="KW-1185">Reference proteome</keyword>
<dbReference type="AlphaFoldDB" id="A0A914YHW9"/>